<protein>
    <recommendedName>
        <fullName evidence="3">Cytokinin riboside 5'-monophosphate phosphoribohydrolase</fullName>
        <ecNumber evidence="3">3.2.2.n1</ecNumber>
    </recommendedName>
</protein>
<comment type="caution">
    <text evidence="4">The sequence shown here is derived from an EMBL/GenBank/DDBJ whole genome shotgun (WGS) entry which is preliminary data.</text>
</comment>
<dbReference type="GO" id="GO:0008714">
    <property type="term" value="F:AMP nucleosidase activity"/>
    <property type="evidence" value="ECO:0007669"/>
    <property type="project" value="UniProtKB-EC"/>
</dbReference>
<dbReference type="EC" id="3.2.2.n1" evidence="3"/>
<organism evidence="4 5">
    <name type="scientific">Chryseobacterium defluvii</name>
    <dbReference type="NCBI Taxonomy" id="160396"/>
    <lineage>
        <taxon>Bacteria</taxon>
        <taxon>Pseudomonadati</taxon>
        <taxon>Bacteroidota</taxon>
        <taxon>Flavobacteriia</taxon>
        <taxon>Flavobacteriales</taxon>
        <taxon>Weeksellaceae</taxon>
        <taxon>Chryseobacterium group</taxon>
        <taxon>Chryseobacterium</taxon>
    </lineage>
</organism>
<dbReference type="GO" id="GO:0009691">
    <property type="term" value="P:cytokinin biosynthetic process"/>
    <property type="evidence" value="ECO:0007669"/>
    <property type="project" value="UniProtKB-UniRule"/>
</dbReference>
<dbReference type="PANTHER" id="PTHR31223">
    <property type="entry name" value="LOG FAMILY PROTEIN YJL055W"/>
    <property type="match status" value="1"/>
</dbReference>
<comment type="similarity">
    <text evidence="2 3">Belongs to the LOG family.</text>
</comment>
<sequence>MKSITIFCGSSFGTDDIYKKQAILLGQTLAKQNIQLVYGGADVGLMGAVADGALHAGGKVIGVLPYFLQPKEIAHKNLTELILVESMHERKTKMNELCDGVIVLPGGYGTLEEFFEMITWAQLGLHQKPIAVLNIDGFYDDLIKLVQTMVNKGFLKQVNRDMLLMSDNIDELLEKMRNYQAPTVGKWISKGEV</sequence>
<dbReference type="GO" id="GO:0005829">
    <property type="term" value="C:cytosol"/>
    <property type="evidence" value="ECO:0007669"/>
    <property type="project" value="TreeGrafter"/>
</dbReference>
<evidence type="ECO:0000313" key="4">
    <source>
        <dbReference type="EMBL" id="RKS97332.1"/>
    </source>
</evidence>
<name>A0A495SAQ7_9FLAO</name>
<dbReference type="Gene3D" id="3.40.50.450">
    <property type="match status" value="1"/>
</dbReference>
<evidence type="ECO:0000313" key="5">
    <source>
        <dbReference type="Proteomes" id="UP000272428"/>
    </source>
</evidence>
<keyword evidence="3" id="KW-0378">Hydrolase</keyword>
<dbReference type="OrthoDB" id="9801098at2"/>
<gene>
    <name evidence="4" type="ORF">BCF58_1454</name>
</gene>
<evidence type="ECO:0000256" key="2">
    <source>
        <dbReference type="ARBA" id="ARBA00006763"/>
    </source>
</evidence>
<keyword evidence="3" id="KW-0203">Cytokinin biosynthesis</keyword>
<dbReference type="InterPro" id="IPR031100">
    <property type="entry name" value="LOG_fam"/>
</dbReference>
<dbReference type="RefSeq" id="WP_121461137.1">
    <property type="nucleotide sequence ID" value="NZ_RBXB01000002.1"/>
</dbReference>
<dbReference type="EMBL" id="RBXB01000002">
    <property type="protein sequence ID" value="RKS97332.1"/>
    <property type="molecule type" value="Genomic_DNA"/>
</dbReference>
<keyword evidence="5" id="KW-1185">Reference proteome</keyword>
<dbReference type="NCBIfam" id="TIGR00730">
    <property type="entry name" value="Rossman fold protein, TIGR00730 family"/>
    <property type="match status" value="1"/>
</dbReference>
<comment type="catalytic activity">
    <reaction evidence="1">
        <text>AMP + H2O = D-ribose 5-phosphate + adenine</text>
        <dbReference type="Rhea" id="RHEA:20129"/>
        <dbReference type="ChEBI" id="CHEBI:15377"/>
        <dbReference type="ChEBI" id="CHEBI:16708"/>
        <dbReference type="ChEBI" id="CHEBI:78346"/>
        <dbReference type="ChEBI" id="CHEBI:456215"/>
        <dbReference type="EC" id="3.2.2.4"/>
    </reaction>
</comment>
<proteinExistence type="inferred from homology"/>
<dbReference type="AlphaFoldDB" id="A0A495SAQ7"/>
<reference evidence="4 5" key="1">
    <citation type="submission" date="2018-10" db="EMBL/GenBank/DDBJ databases">
        <title>Genomic Encyclopedia of Archaeal and Bacterial Type Strains, Phase II (KMG-II): from individual species to whole genera.</title>
        <authorList>
            <person name="Goeker M."/>
        </authorList>
    </citation>
    <scope>NUCLEOTIDE SEQUENCE [LARGE SCALE GENOMIC DNA]</scope>
    <source>
        <strain evidence="4 5">DSM 14219</strain>
    </source>
</reference>
<evidence type="ECO:0000256" key="1">
    <source>
        <dbReference type="ARBA" id="ARBA00000274"/>
    </source>
</evidence>
<accession>A0A495SAQ7</accession>
<dbReference type="InterPro" id="IPR005269">
    <property type="entry name" value="LOG"/>
</dbReference>
<dbReference type="Proteomes" id="UP000272428">
    <property type="component" value="Unassembled WGS sequence"/>
</dbReference>
<evidence type="ECO:0000256" key="3">
    <source>
        <dbReference type="RuleBase" id="RU363015"/>
    </source>
</evidence>
<dbReference type="Pfam" id="PF03641">
    <property type="entry name" value="Lysine_decarbox"/>
    <property type="match status" value="1"/>
</dbReference>
<dbReference type="SUPFAM" id="SSF102405">
    <property type="entry name" value="MCP/YpsA-like"/>
    <property type="match status" value="1"/>
</dbReference>
<dbReference type="PANTHER" id="PTHR31223:SF70">
    <property type="entry name" value="LOG FAMILY PROTEIN YJL055W"/>
    <property type="match status" value="1"/>
</dbReference>